<name>A0A6M5UMA8_9MICO</name>
<dbReference type="Proteomes" id="UP000451354">
    <property type="component" value="Chromosome"/>
</dbReference>
<dbReference type="EMBL" id="CP052757">
    <property type="protein sequence ID" value="QJW38505.1"/>
    <property type="molecule type" value="Genomic_DNA"/>
</dbReference>
<organism evidence="1 2">
    <name type="scientific">Cellulosimicrobium protaetiae</name>
    <dbReference type="NCBI Taxonomy" id="2587808"/>
    <lineage>
        <taxon>Bacteria</taxon>
        <taxon>Bacillati</taxon>
        <taxon>Actinomycetota</taxon>
        <taxon>Actinomycetes</taxon>
        <taxon>Micrococcales</taxon>
        <taxon>Promicromonosporaceae</taxon>
        <taxon>Cellulosimicrobium</taxon>
    </lineage>
</organism>
<dbReference type="SUPFAM" id="SSF52540">
    <property type="entry name" value="P-loop containing nucleoside triphosphate hydrolases"/>
    <property type="match status" value="1"/>
</dbReference>
<dbReference type="OrthoDB" id="3192509at2"/>
<dbReference type="InterPro" id="IPR027417">
    <property type="entry name" value="P-loop_NTPase"/>
</dbReference>
<keyword evidence="2" id="KW-1185">Reference proteome</keyword>
<reference evidence="2" key="1">
    <citation type="journal article" date="2022" name="Int. J. Syst. Evol. Microbiol.">
        <title>Cellulosimicrobium protaetiae sp. nov., isolated from the gut of the larva of Protaetia brevitarsis seulensis.</title>
        <authorList>
            <person name="Le Han H."/>
            <person name="Nguyen T.T.H."/>
            <person name="Li Z."/>
            <person name="Shin N.R."/>
            <person name="Kim S.G."/>
        </authorList>
    </citation>
    <scope>NUCLEOTIDE SEQUENCE [LARGE SCALE GENOMIC DNA]</scope>
    <source>
        <strain evidence="2">BI34</strain>
    </source>
</reference>
<dbReference type="KEGG" id="cprt:FIC82_014525"/>
<protein>
    <submittedName>
        <fullName evidence="1">AAA family ATPase</fullName>
    </submittedName>
</protein>
<sequence>MRTRSATPTSPRTAIPWPWARRATYGRAMTSPTPHVPVASAGIPAPVLVVTGGMASGKSTVADALARTFPLAAHVRGDLFRRFVVSGQASMAPPLSVEARAQLDLRQELAAQAADTYAAAGVLAVVQDILLGPDLGRFTARVRTRPCYAVVLTPDAATLAARDAARHKQGYGDWTPDEFAAAARETPGGLHLDTTGWTVEETVRQVLDRLDEARVA</sequence>
<evidence type="ECO:0000313" key="2">
    <source>
        <dbReference type="Proteomes" id="UP000451354"/>
    </source>
</evidence>
<proteinExistence type="predicted"/>
<dbReference type="AlphaFoldDB" id="A0A6M5UMA8"/>
<gene>
    <name evidence="1" type="ORF">FIC82_014525</name>
</gene>
<dbReference type="Gene3D" id="3.40.50.300">
    <property type="entry name" value="P-loop containing nucleotide triphosphate hydrolases"/>
    <property type="match status" value="1"/>
</dbReference>
<dbReference type="Pfam" id="PF13671">
    <property type="entry name" value="AAA_33"/>
    <property type="match status" value="1"/>
</dbReference>
<evidence type="ECO:0000313" key="1">
    <source>
        <dbReference type="EMBL" id="QJW38505.1"/>
    </source>
</evidence>
<accession>A0A6M5UMA8</accession>